<comment type="caution">
    <text evidence="4">The sequence shown here is derived from an EMBL/GenBank/DDBJ whole genome shotgun (WGS) entry which is preliminary data.</text>
</comment>
<dbReference type="InterPro" id="IPR035979">
    <property type="entry name" value="RBD_domain_sf"/>
</dbReference>
<dbReference type="InterPro" id="IPR012677">
    <property type="entry name" value="Nucleotide-bd_a/b_plait_sf"/>
</dbReference>
<dbReference type="InterPro" id="IPR000504">
    <property type="entry name" value="RRM_dom"/>
</dbReference>
<dbReference type="Gene3D" id="3.30.70.330">
    <property type="match status" value="1"/>
</dbReference>
<dbReference type="GO" id="GO:0003723">
    <property type="term" value="F:RNA binding"/>
    <property type="evidence" value="ECO:0007669"/>
    <property type="project" value="UniProtKB-UniRule"/>
</dbReference>
<dbReference type="SMART" id="SM00360">
    <property type="entry name" value="RRM"/>
    <property type="match status" value="1"/>
</dbReference>
<name>A0A4Z2C020_9TELE</name>
<gene>
    <name evidence="4" type="ORF">fugu_014017</name>
</gene>
<evidence type="ECO:0000313" key="5">
    <source>
        <dbReference type="Proteomes" id="UP000516260"/>
    </source>
</evidence>
<feature type="domain" description="RRM" evidence="3">
    <location>
        <begin position="5"/>
        <end position="97"/>
    </location>
</feature>
<dbReference type="PANTHER" id="PTHR48027">
    <property type="entry name" value="HETEROGENEOUS NUCLEAR RIBONUCLEOPROTEIN 87F-RELATED"/>
    <property type="match status" value="1"/>
</dbReference>
<dbReference type="AlphaFoldDB" id="A0A4Z2C020"/>
<keyword evidence="5" id="KW-1185">Reference proteome</keyword>
<proteinExistence type="predicted"/>
<dbReference type="Proteomes" id="UP000516260">
    <property type="component" value="Chromosome 15"/>
</dbReference>
<evidence type="ECO:0000256" key="2">
    <source>
        <dbReference type="PROSITE-ProRule" id="PRU00176"/>
    </source>
</evidence>
<dbReference type="InterPro" id="IPR052462">
    <property type="entry name" value="SLIRP/GR-RBP-like"/>
</dbReference>
<evidence type="ECO:0000256" key="1">
    <source>
        <dbReference type="ARBA" id="ARBA00022884"/>
    </source>
</evidence>
<organism evidence="4 5">
    <name type="scientific">Takifugu bimaculatus</name>
    <dbReference type="NCBI Taxonomy" id="433685"/>
    <lineage>
        <taxon>Eukaryota</taxon>
        <taxon>Metazoa</taxon>
        <taxon>Chordata</taxon>
        <taxon>Craniata</taxon>
        <taxon>Vertebrata</taxon>
        <taxon>Euteleostomi</taxon>
        <taxon>Actinopterygii</taxon>
        <taxon>Neopterygii</taxon>
        <taxon>Teleostei</taxon>
        <taxon>Neoteleostei</taxon>
        <taxon>Acanthomorphata</taxon>
        <taxon>Eupercaria</taxon>
        <taxon>Tetraodontiformes</taxon>
        <taxon>Tetradontoidea</taxon>
        <taxon>Tetraodontidae</taxon>
        <taxon>Takifugu</taxon>
    </lineage>
</organism>
<evidence type="ECO:0000313" key="4">
    <source>
        <dbReference type="EMBL" id="TNM97771.1"/>
    </source>
</evidence>
<reference evidence="4 5" key="1">
    <citation type="submission" date="2019-04" db="EMBL/GenBank/DDBJ databases">
        <title>The sequence and de novo assembly of Takifugu bimaculatus genome using PacBio and Hi-C technologies.</title>
        <authorList>
            <person name="Xu P."/>
            <person name="Liu B."/>
            <person name="Zhou Z."/>
        </authorList>
    </citation>
    <scope>NUCLEOTIDE SEQUENCE [LARGE SCALE GENOMIC DNA]</scope>
    <source>
        <strain evidence="4">TB-2018</strain>
        <tissue evidence="4">Muscle</tissue>
    </source>
</reference>
<keyword evidence="1 2" id="KW-0694">RNA-binding</keyword>
<dbReference type="SUPFAM" id="SSF54928">
    <property type="entry name" value="RNA-binding domain, RBD"/>
    <property type="match status" value="1"/>
</dbReference>
<dbReference type="EMBL" id="SWLE01000007">
    <property type="protein sequence ID" value="TNM97771.1"/>
    <property type="molecule type" value="Genomic_DNA"/>
</dbReference>
<dbReference type="FunFam" id="3.30.70.330:FF:000472">
    <property type="entry name" value="Cold inducible RNA binding protein a"/>
    <property type="match status" value="1"/>
</dbReference>
<protein>
    <recommendedName>
        <fullName evidence="3">RRM domain-containing protein</fullName>
    </recommendedName>
</protein>
<evidence type="ECO:0000259" key="3">
    <source>
        <dbReference type="PROSITE" id="PS50102"/>
    </source>
</evidence>
<sequence>MSDEGKLFIGGLSFETNEESLAEAFGKYGTIEKVDVIRDKETGRSRGFGFVKYESVEDAKDAMTAMNGKVSERFYPPDRPFCLWTAGRFVWMKLARVFVPGEASSQAADPGGDLEEAAMVETEAMATGVMVKEAMATMTGALEAAVATEVEATLVATETTGCRVDTNAPGPTVMDMMAMLHTSKHLPESRSSLGWRYFKDLLLKKSPRVIADLSFVVLL</sequence>
<accession>A0A4Z2C020</accession>
<dbReference type="Pfam" id="PF00076">
    <property type="entry name" value="RRM_1"/>
    <property type="match status" value="1"/>
</dbReference>
<dbReference type="PROSITE" id="PS50102">
    <property type="entry name" value="RRM"/>
    <property type="match status" value="1"/>
</dbReference>